<name>A0A517ZWR3_9PLAN</name>
<keyword evidence="4 6" id="KW-0479">Metal-binding</keyword>
<dbReference type="GO" id="GO:0005829">
    <property type="term" value="C:cytosol"/>
    <property type="evidence" value="ECO:0007669"/>
    <property type="project" value="TreeGrafter"/>
</dbReference>
<feature type="binding site" evidence="6">
    <location>
        <position position="159"/>
    </location>
    <ligand>
        <name>a divalent metal cation</name>
        <dbReference type="ChEBI" id="CHEBI:60240"/>
        <label>2</label>
        <note>catalytic</note>
    </ligand>
</feature>
<feature type="binding site" evidence="6">
    <location>
        <position position="226"/>
    </location>
    <ligand>
        <name>a divalent metal cation</name>
        <dbReference type="ChEBI" id="CHEBI:60240"/>
        <label>1</label>
    </ligand>
</feature>
<dbReference type="CDD" id="cd01086">
    <property type="entry name" value="MetAP1"/>
    <property type="match status" value="1"/>
</dbReference>
<organism evidence="9 10">
    <name type="scientific">Symmachiella dynata</name>
    <dbReference type="NCBI Taxonomy" id="2527995"/>
    <lineage>
        <taxon>Bacteria</taxon>
        <taxon>Pseudomonadati</taxon>
        <taxon>Planctomycetota</taxon>
        <taxon>Planctomycetia</taxon>
        <taxon>Planctomycetales</taxon>
        <taxon>Planctomycetaceae</taxon>
        <taxon>Symmachiella</taxon>
    </lineage>
</organism>
<dbReference type="AlphaFoldDB" id="A0A517ZWR3"/>
<gene>
    <name evidence="9" type="primary">map_1</name>
    <name evidence="6" type="synonym">map</name>
    <name evidence="9" type="ORF">Mal52_54090</name>
</gene>
<evidence type="ECO:0000256" key="7">
    <source>
        <dbReference type="RuleBase" id="RU003653"/>
    </source>
</evidence>
<evidence type="ECO:0000256" key="1">
    <source>
        <dbReference type="ARBA" id="ARBA00002521"/>
    </source>
</evidence>
<dbReference type="KEGG" id="sdyn:Mal52_54090"/>
<dbReference type="Gene3D" id="3.90.230.10">
    <property type="entry name" value="Creatinase/methionine aminopeptidase superfamily"/>
    <property type="match status" value="1"/>
</dbReference>
<keyword evidence="3 6" id="KW-0645">Protease</keyword>
<dbReference type="SUPFAM" id="SSF55920">
    <property type="entry name" value="Creatinase/aminopeptidase"/>
    <property type="match status" value="1"/>
</dbReference>
<reference evidence="9 10" key="1">
    <citation type="submission" date="2019-02" db="EMBL/GenBank/DDBJ databases">
        <title>Deep-cultivation of Planctomycetes and their phenomic and genomic characterization uncovers novel biology.</title>
        <authorList>
            <person name="Wiegand S."/>
            <person name="Jogler M."/>
            <person name="Boedeker C."/>
            <person name="Pinto D."/>
            <person name="Vollmers J."/>
            <person name="Rivas-Marin E."/>
            <person name="Kohn T."/>
            <person name="Peeters S.H."/>
            <person name="Heuer A."/>
            <person name="Rast P."/>
            <person name="Oberbeckmann S."/>
            <person name="Bunk B."/>
            <person name="Jeske O."/>
            <person name="Meyerdierks A."/>
            <person name="Storesund J.E."/>
            <person name="Kallscheuer N."/>
            <person name="Luecker S."/>
            <person name="Lage O.M."/>
            <person name="Pohl T."/>
            <person name="Merkel B.J."/>
            <person name="Hornburger P."/>
            <person name="Mueller R.-W."/>
            <person name="Bruemmer F."/>
            <person name="Labrenz M."/>
            <person name="Spormann A.M."/>
            <person name="Op den Camp H."/>
            <person name="Overmann J."/>
            <person name="Amann R."/>
            <person name="Jetten M.S.M."/>
            <person name="Mascher T."/>
            <person name="Medema M.H."/>
            <person name="Devos D.P."/>
            <person name="Kaster A.-K."/>
            <person name="Ovreas L."/>
            <person name="Rohde M."/>
            <person name="Galperin M.Y."/>
            <person name="Jogler C."/>
        </authorList>
    </citation>
    <scope>NUCLEOTIDE SEQUENCE [LARGE SCALE GENOMIC DNA]</scope>
    <source>
        <strain evidence="9 10">Mal52</strain>
    </source>
</reference>
<dbReference type="GO" id="GO:0004239">
    <property type="term" value="F:initiator methionyl aminopeptidase activity"/>
    <property type="evidence" value="ECO:0007669"/>
    <property type="project" value="UniProtKB-UniRule"/>
</dbReference>
<dbReference type="HAMAP" id="MF_01974">
    <property type="entry name" value="MetAP_1"/>
    <property type="match status" value="1"/>
</dbReference>
<comment type="subunit">
    <text evidence="6">Monomer.</text>
</comment>
<dbReference type="InterPro" id="IPR036005">
    <property type="entry name" value="Creatinase/aminopeptidase-like"/>
</dbReference>
<feature type="binding site" evidence="6">
    <location>
        <position position="195"/>
    </location>
    <ligand>
        <name>a divalent metal cation</name>
        <dbReference type="ChEBI" id="CHEBI:60240"/>
        <label>2</label>
        <note>catalytic</note>
    </ligand>
</feature>
<evidence type="ECO:0000256" key="5">
    <source>
        <dbReference type="ARBA" id="ARBA00022801"/>
    </source>
</evidence>
<dbReference type="Proteomes" id="UP000319383">
    <property type="component" value="Chromosome"/>
</dbReference>
<comment type="catalytic activity">
    <reaction evidence="6 7">
        <text>Release of N-terminal amino acids, preferentially methionine, from peptides and arylamides.</text>
        <dbReference type="EC" id="3.4.11.18"/>
    </reaction>
</comment>
<protein>
    <recommendedName>
        <fullName evidence="6 7">Methionine aminopeptidase</fullName>
        <shortName evidence="6">MAP</shortName>
        <shortName evidence="6">MetAP</shortName>
        <ecNumber evidence="6 7">3.4.11.18</ecNumber>
    </recommendedName>
    <alternativeName>
        <fullName evidence="6">Peptidase M</fullName>
    </alternativeName>
</protein>
<dbReference type="PANTHER" id="PTHR43330:SF27">
    <property type="entry name" value="METHIONINE AMINOPEPTIDASE"/>
    <property type="match status" value="1"/>
</dbReference>
<dbReference type="PRINTS" id="PR00599">
    <property type="entry name" value="MAPEPTIDASE"/>
</dbReference>
<sequence length="242" mass="26165">MREAGRVVAQAHRAVGKIIAPGVSTRQIDDAVVRVFAKHNATPLFKGVPGVVPFPAATCISVNDEIVHGIPSDRLLEEGDLVSVDTGCRLDGWCGDAAWTYAVGRVDEEKQELMAAGQLTLTTAIHEMQRQKTWAGVAEVMETTVKDAGFSVVEELVGHGIGREMHEDPQVPNFVTPELEEYDFELVPGMVLAVEPMLNAGTADVCLLDDHWTIVTADGRPSVHYEHTLAFTAEGVQILTAL</sequence>
<dbReference type="InterPro" id="IPR001714">
    <property type="entry name" value="Pept_M24_MAP"/>
</dbReference>
<evidence type="ECO:0000259" key="8">
    <source>
        <dbReference type="Pfam" id="PF00557"/>
    </source>
</evidence>
<evidence type="ECO:0000256" key="4">
    <source>
        <dbReference type="ARBA" id="ARBA00022723"/>
    </source>
</evidence>
<dbReference type="GO" id="GO:0046872">
    <property type="term" value="F:metal ion binding"/>
    <property type="evidence" value="ECO:0007669"/>
    <property type="project" value="UniProtKB-UniRule"/>
</dbReference>
<dbReference type="PANTHER" id="PTHR43330">
    <property type="entry name" value="METHIONINE AMINOPEPTIDASE"/>
    <property type="match status" value="1"/>
</dbReference>
<accession>A0A517ZWR3</accession>
<evidence type="ECO:0000256" key="2">
    <source>
        <dbReference type="ARBA" id="ARBA00022438"/>
    </source>
</evidence>
<keyword evidence="5 6" id="KW-0378">Hydrolase</keyword>
<feature type="binding site" evidence="6">
    <location>
        <position position="166"/>
    </location>
    <ligand>
        <name>substrate</name>
    </ligand>
</feature>
<dbReference type="Pfam" id="PF00557">
    <property type="entry name" value="Peptidase_M24"/>
    <property type="match status" value="1"/>
</dbReference>
<proteinExistence type="inferred from homology"/>
<dbReference type="InterPro" id="IPR000994">
    <property type="entry name" value="Pept_M24"/>
</dbReference>
<dbReference type="EC" id="3.4.11.18" evidence="6 7"/>
<evidence type="ECO:0000313" key="9">
    <source>
        <dbReference type="EMBL" id="QDU46886.1"/>
    </source>
</evidence>
<comment type="similarity">
    <text evidence="6">Belongs to the peptidase M24A family. Methionine aminopeptidase type 1 subfamily.</text>
</comment>
<comment type="cofactor">
    <cofactor evidence="6">
        <name>Co(2+)</name>
        <dbReference type="ChEBI" id="CHEBI:48828"/>
    </cofactor>
    <cofactor evidence="6">
        <name>Zn(2+)</name>
        <dbReference type="ChEBI" id="CHEBI:29105"/>
    </cofactor>
    <cofactor evidence="6">
        <name>Mn(2+)</name>
        <dbReference type="ChEBI" id="CHEBI:29035"/>
    </cofactor>
    <cofactor evidence="6">
        <name>Fe(2+)</name>
        <dbReference type="ChEBI" id="CHEBI:29033"/>
    </cofactor>
    <text evidence="6">Binds 2 divalent metal cations per subunit. Has a high-affinity and a low affinity metal-binding site. The true nature of the physiological cofactor is under debate. The enzyme is active with cobalt, zinc, manganese or divalent iron ions. Most likely, methionine aminopeptidases function as mononuclear Fe(2+)-metalloproteases under physiological conditions, and the catalytically relevant metal-binding site has been assigned to the histidine-containing high-affinity site.</text>
</comment>
<feature type="binding site" evidence="6">
    <location>
        <position position="96"/>
    </location>
    <ligand>
        <name>a divalent metal cation</name>
        <dbReference type="ChEBI" id="CHEBI:60240"/>
        <label>2</label>
        <note>catalytic</note>
    </ligand>
</feature>
<evidence type="ECO:0000313" key="10">
    <source>
        <dbReference type="Proteomes" id="UP000319383"/>
    </source>
</evidence>
<dbReference type="EMBL" id="CP036276">
    <property type="protein sequence ID" value="QDU46886.1"/>
    <property type="molecule type" value="Genomic_DNA"/>
</dbReference>
<feature type="binding site" evidence="6">
    <location>
        <position position="96"/>
    </location>
    <ligand>
        <name>a divalent metal cation</name>
        <dbReference type="ChEBI" id="CHEBI:60240"/>
        <label>1</label>
    </ligand>
</feature>
<feature type="binding site" evidence="6">
    <location>
        <position position="85"/>
    </location>
    <ligand>
        <name>a divalent metal cation</name>
        <dbReference type="ChEBI" id="CHEBI:60240"/>
        <label>1</label>
    </ligand>
</feature>
<evidence type="ECO:0000256" key="6">
    <source>
        <dbReference type="HAMAP-Rule" id="MF_01974"/>
    </source>
</evidence>
<keyword evidence="2 6" id="KW-0031">Aminopeptidase</keyword>
<feature type="binding site" evidence="6">
    <location>
        <position position="226"/>
    </location>
    <ligand>
        <name>a divalent metal cation</name>
        <dbReference type="ChEBI" id="CHEBI:60240"/>
        <label>2</label>
        <note>catalytic</note>
    </ligand>
</feature>
<keyword evidence="10" id="KW-1185">Reference proteome</keyword>
<dbReference type="GO" id="GO:0006508">
    <property type="term" value="P:proteolysis"/>
    <property type="evidence" value="ECO:0007669"/>
    <property type="project" value="UniProtKB-KW"/>
</dbReference>
<feature type="binding site" evidence="6">
    <location>
        <position position="68"/>
    </location>
    <ligand>
        <name>substrate</name>
    </ligand>
</feature>
<dbReference type="GO" id="GO:0070006">
    <property type="term" value="F:metalloaminopeptidase activity"/>
    <property type="evidence" value="ECO:0007669"/>
    <property type="project" value="UniProtKB-UniRule"/>
</dbReference>
<feature type="domain" description="Peptidase M24" evidence="8">
    <location>
        <begin position="1"/>
        <end position="232"/>
    </location>
</feature>
<dbReference type="NCBIfam" id="TIGR00500">
    <property type="entry name" value="met_pdase_I"/>
    <property type="match status" value="1"/>
</dbReference>
<evidence type="ECO:0000256" key="3">
    <source>
        <dbReference type="ARBA" id="ARBA00022670"/>
    </source>
</evidence>
<dbReference type="InterPro" id="IPR002467">
    <property type="entry name" value="Pept_M24A_MAP1"/>
</dbReference>
<comment type="function">
    <text evidence="1 6">Removes the N-terminal methionine from nascent proteins. The N-terminal methionine is often cleaved when the second residue in the primary sequence is small and uncharged (Met-Ala-, Cys, Gly, Pro, Ser, Thr, or Val). Requires deformylation of the N(alpha)-formylated initiator methionine before it can be hydrolyzed.</text>
</comment>